<dbReference type="Pfam" id="PF18423">
    <property type="entry name" value="zf_CopZ"/>
    <property type="match status" value="1"/>
</dbReference>
<dbReference type="InterPro" id="IPR006121">
    <property type="entry name" value="HMA_dom"/>
</dbReference>
<dbReference type="InterPro" id="IPR040890">
    <property type="entry name" value="Znf_CopZ"/>
</dbReference>
<dbReference type="Pfam" id="PF00403">
    <property type="entry name" value="HMA"/>
    <property type="match status" value="1"/>
</dbReference>
<dbReference type="PROSITE" id="PS50846">
    <property type="entry name" value="HMA_2"/>
    <property type="match status" value="1"/>
</dbReference>
<dbReference type="CDD" id="cd00371">
    <property type="entry name" value="HMA"/>
    <property type="match status" value="1"/>
</dbReference>
<dbReference type="InterPro" id="IPR017969">
    <property type="entry name" value="Heavy-metal-associated_CS"/>
</dbReference>
<dbReference type="HOGENOM" id="CLU_1346350_0_0_2"/>
<dbReference type="Gene3D" id="3.30.70.100">
    <property type="match status" value="1"/>
</dbReference>
<evidence type="ECO:0000256" key="1">
    <source>
        <dbReference type="ARBA" id="ARBA00022723"/>
    </source>
</evidence>
<organism evidence="3 4">
    <name type="scientific">Archaeoglobus fulgidus DSM 8774</name>
    <dbReference type="NCBI Taxonomy" id="1344584"/>
    <lineage>
        <taxon>Archaea</taxon>
        <taxon>Methanobacteriati</taxon>
        <taxon>Methanobacteriota</taxon>
        <taxon>Archaeoglobi</taxon>
        <taxon>Archaeoglobales</taxon>
        <taxon>Archaeoglobaceae</taxon>
        <taxon>Archaeoglobus</taxon>
    </lineage>
</organism>
<dbReference type="SUPFAM" id="SSF55008">
    <property type="entry name" value="HMA, heavy metal-associated domain"/>
    <property type="match status" value="1"/>
</dbReference>
<dbReference type="Proteomes" id="UP000028501">
    <property type="component" value="Chromosome"/>
</dbReference>
<dbReference type="Gene3D" id="2.20.25.270">
    <property type="match status" value="1"/>
</dbReference>
<keyword evidence="1" id="KW-0479">Metal-binding</keyword>
<accession>A0A075WC94</accession>
<dbReference type="AlphaFoldDB" id="A0A075WC94"/>
<evidence type="ECO:0000313" key="4">
    <source>
        <dbReference type="Proteomes" id="UP000028501"/>
    </source>
</evidence>
<dbReference type="KEGG" id="afg:AFULGI_00003450"/>
<dbReference type="EMBL" id="CP006577">
    <property type="protein sequence ID" value="AIG97167.1"/>
    <property type="molecule type" value="Genomic_DNA"/>
</dbReference>
<dbReference type="InterPro" id="IPR036163">
    <property type="entry name" value="HMA_dom_sf"/>
</dbReference>
<dbReference type="PROSITE" id="PS01047">
    <property type="entry name" value="HMA_1"/>
    <property type="match status" value="1"/>
</dbReference>
<name>A0A075WC94_ARCFL</name>
<sequence length="203" mass="22457">MRCPECSTEGWRVLPLTVGAHVKEGLWSKIKGDFYFCSLESCEVVYFNEQTVFRKGELKTRVGVKEREEPKPVCYCNRVTEKMLLEAAEKFGKEKAVEITGAGKGKWCVVTNPSGRCCHWHLERLGFPVGGEKKAAKRVEIKLDGLTCMGCVSAVKAALEEAGANVVEIGLDRAVVEVDEEAELQKLVEAVEGAGYSARLEKR</sequence>
<dbReference type="CDD" id="cd10141">
    <property type="entry name" value="CopZ-like_Fer2_BFD-like"/>
    <property type="match status" value="1"/>
</dbReference>
<gene>
    <name evidence="3" type="ORF">AFULGI_00003450</name>
</gene>
<evidence type="ECO:0000259" key="2">
    <source>
        <dbReference type="PROSITE" id="PS50846"/>
    </source>
</evidence>
<dbReference type="Gene3D" id="1.10.10.1100">
    <property type="entry name" value="BFD-like [2Fe-2S]-binding domain"/>
    <property type="match status" value="1"/>
</dbReference>
<feature type="domain" description="HMA" evidence="2">
    <location>
        <begin position="137"/>
        <end position="199"/>
    </location>
</feature>
<reference evidence="3 4" key="1">
    <citation type="submission" date="2013-07" db="EMBL/GenBank/DDBJ databases">
        <title>Genome of Archaeoglobus fulgidus.</title>
        <authorList>
            <person name="Fiebig A."/>
            <person name="Birkeland N.-K."/>
        </authorList>
    </citation>
    <scope>NUCLEOTIDE SEQUENCE [LARGE SCALE GENOMIC DNA]</scope>
    <source>
        <strain evidence="3 4">DSM 8774</strain>
    </source>
</reference>
<proteinExistence type="predicted"/>
<dbReference type="SMR" id="A0A075WC94"/>
<dbReference type="InterPro" id="IPR041854">
    <property type="entry name" value="BFD-like_2Fe2S-bd_dom_sf"/>
</dbReference>
<evidence type="ECO:0000313" key="3">
    <source>
        <dbReference type="EMBL" id="AIG97167.1"/>
    </source>
</evidence>
<dbReference type="GO" id="GO:0046872">
    <property type="term" value="F:metal ion binding"/>
    <property type="evidence" value="ECO:0007669"/>
    <property type="project" value="UniProtKB-KW"/>
</dbReference>
<protein>
    <submittedName>
        <fullName evidence="3">Copper chaperone</fullName>
    </submittedName>
</protein>